<dbReference type="NCBIfam" id="NF045515">
    <property type="entry name" value="Glp_gephyrin"/>
    <property type="match status" value="1"/>
</dbReference>
<keyword evidence="8 11" id="KW-0460">Magnesium</keyword>
<dbReference type="SMART" id="SM00852">
    <property type="entry name" value="MoCF_biosynth"/>
    <property type="match status" value="1"/>
</dbReference>
<dbReference type="InterPro" id="IPR038987">
    <property type="entry name" value="MoeA-like"/>
</dbReference>
<dbReference type="InterPro" id="IPR036688">
    <property type="entry name" value="MoeA_C_domain_IV_sf"/>
</dbReference>
<dbReference type="Gene3D" id="3.40.980.10">
    <property type="entry name" value="MoaB/Mog-like domain"/>
    <property type="match status" value="1"/>
</dbReference>
<dbReference type="RefSeq" id="WP_068487143.1">
    <property type="nucleotide sequence ID" value="NZ_CP018760.1"/>
</dbReference>
<reference evidence="14" key="1">
    <citation type="submission" date="2016-06" db="EMBL/GenBank/DDBJ databases">
        <authorList>
            <person name="Zhan P."/>
        </authorList>
    </citation>
    <scope>NUCLEOTIDE SEQUENCE [LARGE SCALE GENOMIC DNA]</scope>
    <source>
        <strain evidence="14">T28</strain>
    </source>
</reference>
<dbReference type="PROSITE" id="PS01079">
    <property type="entry name" value="MOCF_BIOSYNTHESIS_2"/>
    <property type="match status" value="1"/>
</dbReference>
<dbReference type="GO" id="GO:0061599">
    <property type="term" value="F:molybdopterin molybdotransferase activity"/>
    <property type="evidence" value="ECO:0007669"/>
    <property type="project" value="UniProtKB-UniRule"/>
</dbReference>
<comment type="cofactor">
    <cofactor evidence="1 11">
        <name>Mg(2+)</name>
        <dbReference type="ChEBI" id="CHEBI:18420"/>
    </cofactor>
</comment>
<dbReference type="GO" id="GO:0046872">
    <property type="term" value="F:metal ion binding"/>
    <property type="evidence" value="ECO:0007669"/>
    <property type="project" value="UniProtKB-UniRule"/>
</dbReference>
<evidence type="ECO:0000256" key="3">
    <source>
        <dbReference type="ARBA" id="ARBA00005046"/>
    </source>
</evidence>
<evidence type="ECO:0000256" key="4">
    <source>
        <dbReference type="ARBA" id="ARBA00010763"/>
    </source>
</evidence>
<dbReference type="Pfam" id="PF03453">
    <property type="entry name" value="MoeA_N"/>
    <property type="match status" value="1"/>
</dbReference>
<comment type="similarity">
    <text evidence="4 11">Belongs to the MoeA family.</text>
</comment>
<protein>
    <recommendedName>
        <fullName evidence="11">Molybdopterin molybdenumtransferase</fullName>
        <ecNumber evidence="11">2.10.1.1</ecNumber>
    </recommendedName>
</protein>
<dbReference type="Pfam" id="PF00994">
    <property type="entry name" value="MoCF_biosynth"/>
    <property type="match status" value="1"/>
</dbReference>
<evidence type="ECO:0000256" key="10">
    <source>
        <dbReference type="ARBA" id="ARBA00047317"/>
    </source>
</evidence>
<dbReference type="Gene3D" id="2.40.340.10">
    <property type="entry name" value="MoeA, C-terminal, domain IV"/>
    <property type="match status" value="1"/>
</dbReference>
<dbReference type="Gene3D" id="3.90.105.10">
    <property type="entry name" value="Molybdopterin biosynthesis moea protein, domain 2"/>
    <property type="match status" value="1"/>
</dbReference>
<dbReference type="PANTHER" id="PTHR10192:SF5">
    <property type="entry name" value="GEPHYRIN"/>
    <property type="match status" value="1"/>
</dbReference>
<dbReference type="InterPro" id="IPR036135">
    <property type="entry name" value="MoeA_linker/N_sf"/>
</dbReference>
<dbReference type="STRING" id="1836467.BTR34_05240"/>
<keyword evidence="6 11" id="KW-0808">Transferase</keyword>
<dbReference type="InterPro" id="IPR005111">
    <property type="entry name" value="MoeA_C_domain_IV"/>
</dbReference>
<dbReference type="AlphaFoldDB" id="A0A1B7YXH0"/>
<dbReference type="EC" id="2.10.1.1" evidence="11"/>
<evidence type="ECO:0000256" key="1">
    <source>
        <dbReference type="ARBA" id="ARBA00001946"/>
    </source>
</evidence>
<gene>
    <name evidence="13" type="ORF">A9200_11470</name>
</gene>
<proteinExistence type="inferred from homology"/>
<dbReference type="KEGG" id="mart:BTR34_05240"/>
<evidence type="ECO:0000256" key="9">
    <source>
        <dbReference type="ARBA" id="ARBA00023150"/>
    </source>
</evidence>
<comment type="catalytic activity">
    <reaction evidence="10">
        <text>adenylyl-molybdopterin + molybdate = Mo-molybdopterin + AMP + H(+)</text>
        <dbReference type="Rhea" id="RHEA:35047"/>
        <dbReference type="ChEBI" id="CHEBI:15378"/>
        <dbReference type="ChEBI" id="CHEBI:36264"/>
        <dbReference type="ChEBI" id="CHEBI:62727"/>
        <dbReference type="ChEBI" id="CHEBI:71302"/>
        <dbReference type="ChEBI" id="CHEBI:456215"/>
        <dbReference type="EC" id="2.10.1.1"/>
    </reaction>
</comment>
<dbReference type="InterPro" id="IPR036425">
    <property type="entry name" value="MoaB/Mog-like_dom_sf"/>
</dbReference>
<evidence type="ECO:0000256" key="5">
    <source>
        <dbReference type="ARBA" id="ARBA00022505"/>
    </source>
</evidence>
<comment type="caution">
    <text evidence="13">The sequence shown here is derived from an EMBL/GenBank/DDBJ whole genome shotgun (WGS) entry which is preliminary data.</text>
</comment>
<dbReference type="EMBL" id="LZFP01000052">
    <property type="protein sequence ID" value="OBR35185.1"/>
    <property type="molecule type" value="Genomic_DNA"/>
</dbReference>
<dbReference type="UniPathway" id="UPA00344"/>
<dbReference type="SUPFAM" id="SSF63867">
    <property type="entry name" value="MoeA C-terminal domain-like"/>
    <property type="match status" value="1"/>
</dbReference>
<dbReference type="NCBIfam" id="TIGR00177">
    <property type="entry name" value="molyb_syn"/>
    <property type="match status" value="1"/>
</dbReference>
<dbReference type="Proteomes" id="UP000092164">
    <property type="component" value="Unassembled WGS sequence"/>
</dbReference>
<dbReference type="CDD" id="cd00887">
    <property type="entry name" value="MoeA"/>
    <property type="match status" value="1"/>
</dbReference>
<comment type="function">
    <text evidence="2 11">Catalyzes the insertion of molybdate into adenylated molybdopterin with the concomitant release of AMP.</text>
</comment>
<keyword evidence="5 11" id="KW-0500">Molybdenum</keyword>
<dbReference type="InterPro" id="IPR005110">
    <property type="entry name" value="MoeA_linker/N"/>
</dbReference>
<dbReference type="GO" id="GO:0006777">
    <property type="term" value="P:Mo-molybdopterin cofactor biosynthetic process"/>
    <property type="evidence" value="ECO:0007669"/>
    <property type="project" value="UniProtKB-UniRule"/>
</dbReference>
<sequence>MIDTATALELVLLHGSKQTEIIEISLKDALDHVLAEDVISRIDLPPFRQSAMDGYALSNTNSLTYSLIGEIQAGDSVNPNLKIGEAVRIFTGAPVPDTANVVVMQEKVVISGDTILVNGSLVSDMNIRTKGEQIKIGDIALNKGTIVKGVHIGFLASLGVVKVRVYKKPSIAIVVTGNELVRPGSVLSYGEIYESNGAMLTSVLEELGYNRTTVIAIKDDLNKTIKTLKDTINDYDIMIVTGGVSVGDYDFVGKALEVIGVQKIFHGVKQKPGKPLFFGKKERTSIFGLPGNPAAALTCFYIYVYPLLKKYEGAQQVNLTSVTLPLLNDYTVLGSRAQFLKARLQGSGVEVLTGQSSAMVKSIVEANVLVFLPEHSSNKKKGENVKTILLPNK</sequence>
<dbReference type="SUPFAM" id="SSF53218">
    <property type="entry name" value="Molybdenum cofactor biosynthesis proteins"/>
    <property type="match status" value="1"/>
</dbReference>
<evidence type="ECO:0000313" key="14">
    <source>
        <dbReference type="Proteomes" id="UP000092164"/>
    </source>
</evidence>
<dbReference type="InterPro" id="IPR008284">
    <property type="entry name" value="MoCF_biosynth_CS"/>
</dbReference>
<dbReference type="InterPro" id="IPR001453">
    <property type="entry name" value="MoaB/Mog_dom"/>
</dbReference>
<dbReference type="Gene3D" id="2.170.190.11">
    <property type="entry name" value="Molybdopterin biosynthesis moea protein, domain 3"/>
    <property type="match status" value="1"/>
</dbReference>
<keyword evidence="7 11" id="KW-0479">Metal-binding</keyword>
<dbReference type="FunFam" id="3.40.980.10:FF:000004">
    <property type="entry name" value="Molybdopterin molybdenumtransferase"/>
    <property type="match status" value="1"/>
</dbReference>
<evidence type="ECO:0000313" key="13">
    <source>
        <dbReference type="EMBL" id="OBR35185.1"/>
    </source>
</evidence>
<accession>A0A1B7YXH0</accession>
<evidence type="ECO:0000259" key="12">
    <source>
        <dbReference type="SMART" id="SM00852"/>
    </source>
</evidence>
<evidence type="ECO:0000256" key="11">
    <source>
        <dbReference type="RuleBase" id="RU365090"/>
    </source>
</evidence>
<evidence type="ECO:0000256" key="6">
    <source>
        <dbReference type="ARBA" id="ARBA00022679"/>
    </source>
</evidence>
<name>A0A1B7YXH0_9FLAO</name>
<evidence type="ECO:0000256" key="7">
    <source>
        <dbReference type="ARBA" id="ARBA00022723"/>
    </source>
</evidence>
<dbReference type="GO" id="GO:0005829">
    <property type="term" value="C:cytosol"/>
    <property type="evidence" value="ECO:0007669"/>
    <property type="project" value="TreeGrafter"/>
</dbReference>
<dbReference type="Pfam" id="PF03454">
    <property type="entry name" value="MoeA_C"/>
    <property type="match status" value="1"/>
</dbReference>
<organism evidence="13 14">
    <name type="scientific">Maribacter hydrothermalis</name>
    <dbReference type="NCBI Taxonomy" id="1836467"/>
    <lineage>
        <taxon>Bacteria</taxon>
        <taxon>Pseudomonadati</taxon>
        <taxon>Bacteroidota</taxon>
        <taxon>Flavobacteriia</taxon>
        <taxon>Flavobacteriales</taxon>
        <taxon>Flavobacteriaceae</taxon>
        <taxon>Maribacter</taxon>
    </lineage>
</organism>
<dbReference type="PANTHER" id="PTHR10192">
    <property type="entry name" value="MOLYBDOPTERIN BIOSYNTHESIS PROTEIN"/>
    <property type="match status" value="1"/>
</dbReference>
<comment type="pathway">
    <text evidence="3 11">Cofactor biosynthesis; molybdopterin biosynthesis.</text>
</comment>
<feature type="domain" description="MoaB/Mog" evidence="12">
    <location>
        <begin position="172"/>
        <end position="310"/>
    </location>
</feature>
<keyword evidence="14" id="KW-1185">Reference proteome</keyword>
<keyword evidence="9 11" id="KW-0501">Molybdenum cofactor biosynthesis</keyword>
<evidence type="ECO:0000256" key="8">
    <source>
        <dbReference type="ARBA" id="ARBA00022842"/>
    </source>
</evidence>
<dbReference type="SUPFAM" id="SSF63882">
    <property type="entry name" value="MoeA N-terminal region -like"/>
    <property type="match status" value="1"/>
</dbReference>
<dbReference type="OrthoDB" id="9804758at2"/>
<evidence type="ECO:0000256" key="2">
    <source>
        <dbReference type="ARBA" id="ARBA00002901"/>
    </source>
</evidence>